<proteinExistence type="predicted"/>
<dbReference type="GO" id="GO:0005737">
    <property type="term" value="C:cytoplasm"/>
    <property type="evidence" value="ECO:0007669"/>
    <property type="project" value="TreeGrafter"/>
</dbReference>
<dbReference type="PROSITE" id="PS50102">
    <property type="entry name" value="RRM"/>
    <property type="match status" value="3"/>
</dbReference>
<feature type="region of interest" description="Disordered" evidence="3">
    <location>
        <begin position="404"/>
        <end position="438"/>
    </location>
</feature>
<dbReference type="AlphaFoldDB" id="A0A9P0D3M1"/>
<sequence length="555" mass="60167">MGDSPKDRRPRDKDRPRRDRGGRMDISRDRSNDNRGGGGREPRSMRSSQNRVFVSNIPYEYRWQDIKDLFRSKVGDVAFVELFVDDSDKPKGSGIVEFSDSDAVSKCLEVMQRHEVKGRKLVVKDDGGVTRDKSGAILGGRRNNNNRDNDRFRDDHHRGDLGNSLSLRNNDESKWGNTYGLSPQFLESLKIDPPLNNKVFVANLDYNIDKKKLKEVFRLAGRVIGIDLPLDKDGKVRGFAVIEYDHPVEAVQAISMLQGQVLNERTLAVRMDRVNESMKLPDGLRSLGMGLGPNGEPLKNVAHNLPSLSNNSSSSGGVGSGILGAVPNNSLQLANALSGLGGVGNLANLNSLQSSNFTGLANTLLGNGLGATDLSSLVQNPLAAQNTATHQQLAALAAQNTNSNNLGSFNNRSSGDNNFGSLQSQNNQNSFSSNLGGGRNYSGGGGNLGGNNFGNNFANNGGNGYNNRSGMDNRQDGGGGKSFSKKILISNLPPTASYKLLNEKFSEFGEVQGFEEKGHGSVLVTYGSDWQAERAIKNLDKARIDGRMIDARLYF</sequence>
<evidence type="ECO:0000256" key="1">
    <source>
        <dbReference type="ARBA" id="ARBA00022884"/>
    </source>
</evidence>
<evidence type="ECO:0000313" key="6">
    <source>
        <dbReference type="Proteomes" id="UP001153636"/>
    </source>
</evidence>
<evidence type="ECO:0000256" key="2">
    <source>
        <dbReference type="PROSITE-ProRule" id="PRU00176"/>
    </source>
</evidence>
<dbReference type="Pfam" id="PF00076">
    <property type="entry name" value="RRM_1"/>
    <property type="match status" value="3"/>
</dbReference>
<evidence type="ECO:0000259" key="4">
    <source>
        <dbReference type="PROSITE" id="PS50102"/>
    </source>
</evidence>
<gene>
    <name evidence="5" type="ORF">PSYICH_LOCUS10482</name>
</gene>
<feature type="region of interest" description="Disordered" evidence="3">
    <location>
        <begin position="133"/>
        <end position="167"/>
    </location>
</feature>
<evidence type="ECO:0000313" key="5">
    <source>
        <dbReference type="EMBL" id="CAH1109899.1"/>
    </source>
</evidence>
<dbReference type="SMART" id="SM00360">
    <property type="entry name" value="RRM"/>
    <property type="match status" value="3"/>
</dbReference>
<feature type="compositionally biased region" description="Basic and acidic residues" evidence="3">
    <location>
        <begin position="1"/>
        <end position="44"/>
    </location>
</feature>
<name>A0A9P0D3M1_9CUCU</name>
<dbReference type="InterPro" id="IPR000504">
    <property type="entry name" value="RRM_dom"/>
</dbReference>
<dbReference type="InterPro" id="IPR050374">
    <property type="entry name" value="RRT5_SRSF_SR"/>
</dbReference>
<dbReference type="SUPFAM" id="SSF54928">
    <property type="entry name" value="RNA-binding domain, RBD"/>
    <property type="match status" value="3"/>
</dbReference>
<dbReference type="PANTHER" id="PTHR23003:SF3">
    <property type="entry name" value="FI21236P1-RELATED"/>
    <property type="match status" value="1"/>
</dbReference>
<dbReference type="EMBL" id="OV651816">
    <property type="protein sequence ID" value="CAH1109899.1"/>
    <property type="molecule type" value="Genomic_DNA"/>
</dbReference>
<organism evidence="5 6">
    <name type="scientific">Psylliodes chrysocephalus</name>
    <dbReference type="NCBI Taxonomy" id="3402493"/>
    <lineage>
        <taxon>Eukaryota</taxon>
        <taxon>Metazoa</taxon>
        <taxon>Ecdysozoa</taxon>
        <taxon>Arthropoda</taxon>
        <taxon>Hexapoda</taxon>
        <taxon>Insecta</taxon>
        <taxon>Pterygota</taxon>
        <taxon>Neoptera</taxon>
        <taxon>Endopterygota</taxon>
        <taxon>Coleoptera</taxon>
        <taxon>Polyphaga</taxon>
        <taxon>Cucujiformia</taxon>
        <taxon>Chrysomeloidea</taxon>
        <taxon>Chrysomelidae</taxon>
        <taxon>Galerucinae</taxon>
        <taxon>Alticini</taxon>
        <taxon>Psylliodes</taxon>
    </lineage>
</organism>
<reference evidence="5" key="1">
    <citation type="submission" date="2022-01" db="EMBL/GenBank/DDBJ databases">
        <authorList>
            <person name="King R."/>
        </authorList>
    </citation>
    <scope>NUCLEOTIDE SEQUENCE</scope>
</reference>
<evidence type="ECO:0000256" key="3">
    <source>
        <dbReference type="SAM" id="MobiDB-lite"/>
    </source>
</evidence>
<protein>
    <recommendedName>
        <fullName evidence="4">RRM domain-containing protein</fullName>
    </recommendedName>
</protein>
<feature type="domain" description="RRM" evidence="4">
    <location>
        <begin position="197"/>
        <end position="274"/>
    </location>
</feature>
<dbReference type="OrthoDB" id="610462at2759"/>
<dbReference type="GO" id="GO:0003729">
    <property type="term" value="F:mRNA binding"/>
    <property type="evidence" value="ECO:0007669"/>
    <property type="project" value="TreeGrafter"/>
</dbReference>
<keyword evidence="6" id="KW-1185">Reference proteome</keyword>
<feature type="domain" description="RRM" evidence="4">
    <location>
        <begin position="50"/>
        <end position="124"/>
    </location>
</feature>
<dbReference type="Gene3D" id="3.30.70.330">
    <property type="match status" value="3"/>
</dbReference>
<dbReference type="PANTHER" id="PTHR23003">
    <property type="entry name" value="RNA RECOGNITION MOTIF RRM DOMAIN CONTAINING PROTEIN"/>
    <property type="match status" value="1"/>
</dbReference>
<dbReference type="CDD" id="cd00590">
    <property type="entry name" value="RRM_SF"/>
    <property type="match status" value="1"/>
</dbReference>
<dbReference type="InterPro" id="IPR012677">
    <property type="entry name" value="Nucleotide-bd_a/b_plait_sf"/>
</dbReference>
<feature type="compositionally biased region" description="Basic and acidic residues" evidence="3">
    <location>
        <begin position="145"/>
        <end position="160"/>
    </location>
</feature>
<dbReference type="GO" id="GO:0005634">
    <property type="term" value="C:nucleus"/>
    <property type="evidence" value="ECO:0007669"/>
    <property type="project" value="TreeGrafter"/>
</dbReference>
<dbReference type="Proteomes" id="UP001153636">
    <property type="component" value="Chromosome 4"/>
</dbReference>
<keyword evidence="1 2" id="KW-0694">RNA-binding</keyword>
<feature type="compositionally biased region" description="Low complexity" evidence="3">
    <location>
        <begin position="404"/>
        <end position="434"/>
    </location>
</feature>
<feature type="region of interest" description="Disordered" evidence="3">
    <location>
        <begin position="1"/>
        <end position="49"/>
    </location>
</feature>
<feature type="domain" description="RRM" evidence="4">
    <location>
        <begin position="485"/>
        <end position="555"/>
    </location>
</feature>
<dbReference type="InterPro" id="IPR035979">
    <property type="entry name" value="RBD_domain_sf"/>
</dbReference>
<accession>A0A9P0D3M1</accession>